<gene>
    <name evidence="1" type="ORF">HHL25_17705</name>
</gene>
<accession>A0A7Y0AYR0</accession>
<protein>
    <submittedName>
        <fullName evidence="1">Alpha/beta hydrolase</fullName>
    </submittedName>
</protein>
<dbReference type="Gene3D" id="3.40.50.1820">
    <property type="entry name" value="alpha/beta hydrolase"/>
    <property type="match status" value="2"/>
</dbReference>
<dbReference type="EMBL" id="JABBGK010000004">
    <property type="protein sequence ID" value="NML75971.1"/>
    <property type="molecule type" value="Genomic_DNA"/>
</dbReference>
<proteinExistence type="predicted"/>
<dbReference type="AlphaFoldDB" id="A0A7Y0AYR0"/>
<reference evidence="1 2" key="1">
    <citation type="submission" date="2020-04" db="EMBL/GenBank/DDBJ databases">
        <title>Rhizobium sp. S-51 isolated from soil.</title>
        <authorList>
            <person name="Dahal R.H."/>
        </authorList>
    </citation>
    <scope>NUCLEOTIDE SEQUENCE [LARGE SCALE GENOMIC DNA]</scope>
    <source>
        <strain evidence="1 2">S-51</strain>
    </source>
</reference>
<dbReference type="SUPFAM" id="SSF53474">
    <property type="entry name" value="alpha/beta-Hydrolases"/>
    <property type="match status" value="2"/>
</dbReference>
<dbReference type="PANTHER" id="PTHR43265:SF1">
    <property type="entry name" value="ESTERASE ESTD"/>
    <property type="match status" value="1"/>
</dbReference>
<name>A0A7Y0AYR0_9HYPH</name>
<keyword evidence="2" id="KW-1185">Reference proteome</keyword>
<evidence type="ECO:0000313" key="2">
    <source>
        <dbReference type="Proteomes" id="UP000541470"/>
    </source>
</evidence>
<dbReference type="PANTHER" id="PTHR43265">
    <property type="entry name" value="ESTERASE ESTD"/>
    <property type="match status" value="1"/>
</dbReference>
<organism evidence="1 2">
    <name type="scientific">Rhizobium terricola</name>
    <dbReference type="NCBI Taxonomy" id="2728849"/>
    <lineage>
        <taxon>Bacteria</taxon>
        <taxon>Pseudomonadati</taxon>
        <taxon>Pseudomonadota</taxon>
        <taxon>Alphaproteobacteria</taxon>
        <taxon>Hyphomicrobiales</taxon>
        <taxon>Rhizobiaceae</taxon>
        <taxon>Rhizobium/Agrobacterium group</taxon>
        <taxon>Rhizobium</taxon>
    </lineage>
</organism>
<comment type="caution">
    <text evidence="1">The sequence shown here is derived from an EMBL/GenBank/DDBJ whole genome shotgun (WGS) entry which is preliminary data.</text>
</comment>
<dbReference type="InterPro" id="IPR053145">
    <property type="entry name" value="AB_hydrolase_Est10"/>
</dbReference>
<keyword evidence="1" id="KW-0378">Hydrolase</keyword>
<dbReference type="RefSeq" id="WP_169594109.1">
    <property type="nucleotide sequence ID" value="NZ_JABBGK010000004.1"/>
</dbReference>
<sequence>MEAQQIKLEGVTASVSAACPVTFSGTVGLFTPAQGTASALGVLFVSPWGLEEMCLRKFWRVVAEGLALQGIASLRFDYPGTGDALDGSDHSAGLGLWEASVVAAADMLREMSGCRHLIVISQGLGAALAAKISGSLGDVAGMALLAPVTSGRAFLREMQIWSRMVDEGLGVPEAFRQREGVSIAGLSMPDAIAADVRKLAVGQLSSMQFSRAFVCKRADRPADAELAGHLETLGIDVQVADYAGYDDFISNPATSILPEGVRLRLLEWVTGVAAAFPTLPSTPSPRSAEAPALLGDGFRETPARFGEHGRLYGVLCEPQGPRTGATVVILGTAYDRHAGWGRSGVDMARELARAGIASLRFDGANIGDSPAVAGQPMQVLYQDCQVADVQAALDFLAKRDLGPMVVAGRCSGAYLAFRSAVADQRLSAAVVVNPFVFYWNPAVDIDGALRYVPRSLDDYRERLFQFETFRRLFSGRVDARRALGNIGRAIVRRLSQFARPLIRMLQGQRGVQAEVRRSFHTLAERKTELVVLYSENDVGFEHFVDHFGRTGRGLRRYPNAHMSVVPGADHNFTPAPARRVYTDTVIDLARRFPPGT</sequence>
<dbReference type="InterPro" id="IPR029058">
    <property type="entry name" value="AB_hydrolase_fold"/>
</dbReference>
<evidence type="ECO:0000313" key="1">
    <source>
        <dbReference type="EMBL" id="NML75971.1"/>
    </source>
</evidence>
<dbReference type="Proteomes" id="UP000541470">
    <property type="component" value="Unassembled WGS sequence"/>
</dbReference>
<dbReference type="GO" id="GO:0052689">
    <property type="term" value="F:carboxylic ester hydrolase activity"/>
    <property type="evidence" value="ECO:0007669"/>
    <property type="project" value="TreeGrafter"/>
</dbReference>